<protein>
    <submittedName>
        <fullName evidence="2">Helix-turn-helix domain-containing protein</fullName>
    </submittedName>
</protein>
<feature type="compositionally biased region" description="Basic and acidic residues" evidence="1">
    <location>
        <begin position="11"/>
        <end position="24"/>
    </location>
</feature>
<name>A0ABW7APW2_9ACTN</name>
<evidence type="ECO:0000313" key="3">
    <source>
        <dbReference type="Proteomes" id="UP001603978"/>
    </source>
</evidence>
<dbReference type="RefSeq" id="WP_393172360.1">
    <property type="nucleotide sequence ID" value="NZ_JBICRM010000025.1"/>
</dbReference>
<keyword evidence="3" id="KW-1185">Reference proteome</keyword>
<dbReference type="Pfam" id="PF13384">
    <property type="entry name" value="HTH_23"/>
    <property type="match status" value="1"/>
</dbReference>
<dbReference type="Proteomes" id="UP001603978">
    <property type="component" value="Unassembled WGS sequence"/>
</dbReference>
<evidence type="ECO:0000256" key="1">
    <source>
        <dbReference type="SAM" id="MobiDB-lite"/>
    </source>
</evidence>
<dbReference type="EMBL" id="JBICRM010000025">
    <property type="protein sequence ID" value="MFG1708128.1"/>
    <property type="molecule type" value="Genomic_DNA"/>
</dbReference>
<comment type="caution">
    <text evidence="2">The sequence shown here is derived from an EMBL/GenBank/DDBJ whole genome shotgun (WGS) entry which is preliminary data.</text>
</comment>
<feature type="region of interest" description="Disordered" evidence="1">
    <location>
        <begin position="62"/>
        <end position="92"/>
    </location>
</feature>
<gene>
    <name evidence="2" type="ORF">ACFLIM_33455</name>
</gene>
<accession>A0ABW7APW2</accession>
<evidence type="ECO:0000313" key="2">
    <source>
        <dbReference type="EMBL" id="MFG1708128.1"/>
    </source>
</evidence>
<organism evidence="2 3">
    <name type="scientific">Nonomuraea marmarensis</name>
    <dbReference type="NCBI Taxonomy" id="3351344"/>
    <lineage>
        <taxon>Bacteria</taxon>
        <taxon>Bacillati</taxon>
        <taxon>Actinomycetota</taxon>
        <taxon>Actinomycetes</taxon>
        <taxon>Streptosporangiales</taxon>
        <taxon>Streptosporangiaceae</taxon>
        <taxon>Nonomuraea</taxon>
    </lineage>
</organism>
<dbReference type="SUPFAM" id="SSF46689">
    <property type="entry name" value="Homeodomain-like"/>
    <property type="match status" value="1"/>
</dbReference>
<feature type="region of interest" description="Disordered" evidence="1">
    <location>
        <begin position="1"/>
        <end position="24"/>
    </location>
</feature>
<dbReference type="InterPro" id="IPR009057">
    <property type="entry name" value="Homeodomain-like_sf"/>
</dbReference>
<sequence>MRPGNTHGSVRRGDRGYTPAEQERWERVRLQAAEWFEAGESTKTVAARLRVHERSVTRWRKAWREGGGTAGEGAHSPSRAYDPEDDRMPAIA</sequence>
<reference evidence="2 3" key="1">
    <citation type="submission" date="2024-10" db="EMBL/GenBank/DDBJ databases">
        <authorList>
            <person name="Topkara A.R."/>
            <person name="Saygin H."/>
        </authorList>
    </citation>
    <scope>NUCLEOTIDE SEQUENCE [LARGE SCALE GENOMIC DNA]</scope>
    <source>
        <strain evidence="2 3">M3C6</strain>
    </source>
</reference>
<proteinExistence type="predicted"/>